<evidence type="ECO:0000259" key="2">
    <source>
        <dbReference type="PROSITE" id="PS51222"/>
    </source>
</evidence>
<feature type="compositionally biased region" description="Low complexity" evidence="1">
    <location>
        <begin position="511"/>
        <end position="520"/>
    </location>
</feature>
<dbReference type="PANTHER" id="PTHR46444:SF19">
    <property type="entry name" value="OS02G0745600 PROTEIN"/>
    <property type="match status" value="1"/>
</dbReference>
<sequence length="520" mass="56620">MHAKQSRGWDRGSPGRRRPGVERDFHRRDTGSPDRFKRGRWESPPRNRIDSPGRMRRKDYESPSRAGRKDAPISPKSRRGGFDDGPNPSLSERRRLEDDYYLRMMHQDVLQEARGPAASRGGLNLVPEAFLESKGTYEAQVRFIILRECLPLADDIVNDVLRENFSQRGKFDCELSADQVLKILQLFSRQEMRPGLPGQEREWAGQDGRNMSLGVNGLDPDGRHFPSLPGLDLMGRTPVDGGLPPDPAVILGQGMIEEADQLALKYLQNNPAIAGIRLEPVNISLLSSSLRNNAQPNHTMDHDQGGFAAVNLQPNGTPFPAGQNPRFLGLPGGSGPDSANIDRMEHLGADGGKRFGQFLPGSLGGGERGLLPMPSMQHHIPGMPPVNQAGFPPSLPNQPGMIRPFPPAGPFPMAAGPLASVPPEFGGPHLPFHPLQGSHAIPPHLGNPSQLGNPLQAGNRPNNRQGLNAKGGNNKQKKNKQQKKRSKHQKVLGGGYTNEKKNEPDDKDGAAAEPAESAEA</sequence>
<organism evidence="3 4">
    <name type="scientific">Adiantum capillus-veneris</name>
    <name type="common">Maidenhair fern</name>
    <dbReference type="NCBI Taxonomy" id="13818"/>
    <lineage>
        <taxon>Eukaryota</taxon>
        <taxon>Viridiplantae</taxon>
        <taxon>Streptophyta</taxon>
        <taxon>Embryophyta</taxon>
        <taxon>Tracheophyta</taxon>
        <taxon>Polypodiopsida</taxon>
        <taxon>Polypodiidae</taxon>
        <taxon>Polypodiales</taxon>
        <taxon>Pteridineae</taxon>
        <taxon>Pteridaceae</taxon>
        <taxon>Vittarioideae</taxon>
        <taxon>Adiantum</taxon>
    </lineage>
</organism>
<keyword evidence="4" id="KW-1185">Reference proteome</keyword>
<gene>
    <name evidence="3" type="ORF">GOP47_0005563</name>
</gene>
<dbReference type="SMART" id="SM00767">
    <property type="entry name" value="DCD"/>
    <property type="match status" value="1"/>
</dbReference>
<dbReference type="OrthoDB" id="1920894at2759"/>
<dbReference type="PANTHER" id="PTHR46444">
    <property type="entry name" value="DCD (DEVELOPMENT AND CELL DEATH) DOMAIN PROTEIN-RELATED"/>
    <property type="match status" value="1"/>
</dbReference>
<dbReference type="EMBL" id="JABFUD020000005">
    <property type="protein sequence ID" value="KAI5080084.1"/>
    <property type="molecule type" value="Genomic_DNA"/>
</dbReference>
<feature type="compositionally biased region" description="Basic residues" evidence="1">
    <location>
        <begin position="475"/>
        <end position="490"/>
    </location>
</feature>
<dbReference type="Pfam" id="PF10539">
    <property type="entry name" value="Dev_Cell_Death"/>
    <property type="match status" value="1"/>
</dbReference>
<evidence type="ECO:0000256" key="1">
    <source>
        <dbReference type="SAM" id="MobiDB-lite"/>
    </source>
</evidence>
<evidence type="ECO:0000313" key="4">
    <source>
        <dbReference type="Proteomes" id="UP000886520"/>
    </source>
</evidence>
<feature type="domain" description="DCD" evidence="2">
    <location>
        <begin position="117"/>
        <end position="189"/>
    </location>
</feature>
<reference evidence="3 4" key="1">
    <citation type="submission" date="2021-01" db="EMBL/GenBank/DDBJ databases">
        <title>Adiantum capillus-veneris genome.</title>
        <authorList>
            <person name="Fang Y."/>
            <person name="Liao Q."/>
        </authorList>
    </citation>
    <scope>NUCLEOTIDE SEQUENCE [LARGE SCALE GENOMIC DNA]</scope>
    <source>
        <strain evidence="3">H3</strain>
        <tissue evidence="3">Leaf</tissue>
    </source>
</reference>
<dbReference type="Proteomes" id="UP000886520">
    <property type="component" value="Chromosome 5"/>
</dbReference>
<feature type="compositionally biased region" description="Low complexity" evidence="1">
    <location>
        <begin position="465"/>
        <end position="474"/>
    </location>
</feature>
<protein>
    <recommendedName>
        <fullName evidence="2">DCD domain-containing protein</fullName>
    </recommendedName>
</protein>
<proteinExistence type="predicted"/>
<comment type="caution">
    <text evidence="3">The sequence shown here is derived from an EMBL/GenBank/DDBJ whole genome shotgun (WGS) entry which is preliminary data.</text>
</comment>
<dbReference type="AlphaFoldDB" id="A0A9D4V5C9"/>
<evidence type="ECO:0000313" key="3">
    <source>
        <dbReference type="EMBL" id="KAI5080084.1"/>
    </source>
</evidence>
<feature type="region of interest" description="Disordered" evidence="1">
    <location>
        <begin position="1"/>
        <end position="95"/>
    </location>
</feature>
<name>A0A9D4V5C9_ADICA</name>
<dbReference type="InterPro" id="IPR013989">
    <property type="entry name" value="Dev_and_cell_death_domain"/>
</dbReference>
<feature type="region of interest" description="Disordered" evidence="1">
    <location>
        <begin position="387"/>
        <end position="520"/>
    </location>
</feature>
<feature type="compositionally biased region" description="Basic and acidic residues" evidence="1">
    <location>
        <begin position="19"/>
        <end position="71"/>
    </location>
</feature>
<accession>A0A9D4V5C9</accession>
<feature type="compositionally biased region" description="Basic and acidic residues" evidence="1">
    <location>
        <begin position="498"/>
        <end position="510"/>
    </location>
</feature>
<dbReference type="PROSITE" id="PS51222">
    <property type="entry name" value="DCD"/>
    <property type="match status" value="1"/>
</dbReference>